<organism evidence="2 3">
    <name type="scientific">Thermomonospora curvata (strain ATCC 19995 / DSM 43183 / JCM 3096 / KCTC 9072 / NBRC 15933 / NCIMB 10081 / Henssen B9)</name>
    <dbReference type="NCBI Taxonomy" id="471852"/>
    <lineage>
        <taxon>Bacteria</taxon>
        <taxon>Bacillati</taxon>
        <taxon>Actinomycetota</taxon>
        <taxon>Actinomycetes</taxon>
        <taxon>Streptosporangiales</taxon>
        <taxon>Thermomonosporaceae</taxon>
        <taxon>Thermomonospora</taxon>
    </lineage>
</organism>
<dbReference type="HOGENOM" id="CLU_2511595_0_0_11"/>
<evidence type="ECO:0000256" key="1">
    <source>
        <dbReference type="SAM" id="MobiDB-lite"/>
    </source>
</evidence>
<evidence type="ECO:0000313" key="3">
    <source>
        <dbReference type="Proteomes" id="UP000001918"/>
    </source>
</evidence>
<gene>
    <name evidence="2" type="ordered locus">Tcur_3312</name>
</gene>
<dbReference type="STRING" id="471852.Tcur_3312"/>
<dbReference type="EMBL" id="CP001738">
    <property type="protein sequence ID" value="ACY98850.1"/>
    <property type="molecule type" value="Genomic_DNA"/>
</dbReference>
<dbReference type="KEGG" id="tcu:Tcur_3312"/>
<name>D1AAD7_THECD</name>
<reference evidence="2 3" key="1">
    <citation type="journal article" date="2011" name="Stand. Genomic Sci.">
        <title>Complete genome sequence of Thermomonospora curvata type strain (B9).</title>
        <authorList>
            <person name="Chertkov O."/>
            <person name="Sikorski J."/>
            <person name="Nolan M."/>
            <person name="Lapidus A."/>
            <person name="Lucas S."/>
            <person name="Del Rio T.G."/>
            <person name="Tice H."/>
            <person name="Cheng J.F."/>
            <person name="Goodwin L."/>
            <person name="Pitluck S."/>
            <person name="Liolios K."/>
            <person name="Ivanova N."/>
            <person name="Mavromatis K."/>
            <person name="Mikhailova N."/>
            <person name="Ovchinnikova G."/>
            <person name="Pati A."/>
            <person name="Chen A."/>
            <person name="Palaniappan K."/>
            <person name="Djao O.D."/>
            <person name="Land M."/>
            <person name="Hauser L."/>
            <person name="Chang Y.J."/>
            <person name="Jeffries C.D."/>
            <person name="Brettin T."/>
            <person name="Han C."/>
            <person name="Detter J.C."/>
            <person name="Rohde M."/>
            <person name="Goker M."/>
            <person name="Woyke T."/>
            <person name="Bristow J."/>
            <person name="Eisen J.A."/>
            <person name="Markowitz V."/>
            <person name="Hugenholtz P."/>
            <person name="Klenk H.P."/>
            <person name="Kyrpides N.C."/>
        </authorList>
    </citation>
    <scope>NUCLEOTIDE SEQUENCE [LARGE SCALE GENOMIC DNA]</scope>
    <source>
        <strain evidence="3">ATCC 19995 / DSM 43183 / JCM 3096 / KCTC 9072 / NBRC 15933 / NCIMB 10081 / Henssen B9</strain>
    </source>
</reference>
<dbReference type="Proteomes" id="UP000001918">
    <property type="component" value="Chromosome"/>
</dbReference>
<feature type="region of interest" description="Disordered" evidence="1">
    <location>
        <begin position="64"/>
        <end position="85"/>
    </location>
</feature>
<dbReference type="AlphaFoldDB" id="D1AAD7"/>
<sequence>MHSLHLRKCLFGNVTSQLTDWLEFSGAIGSRSLRYRSCRRPSTVHSRHNDALRKAMWGLCEGVETAPHGSPARPVSGRQAGTPLL</sequence>
<keyword evidence="3" id="KW-1185">Reference proteome</keyword>
<evidence type="ECO:0000313" key="2">
    <source>
        <dbReference type="EMBL" id="ACY98850.1"/>
    </source>
</evidence>
<proteinExistence type="predicted"/>
<protein>
    <submittedName>
        <fullName evidence="2">Uncharacterized protein</fullName>
    </submittedName>
</protein>
<accession>D1AAD7</accession>